<dbReference type="SUPFAM" id="SSF81901">
    <property type="entry name" value="HCP-like"/>
    <property type="match status" value="1"/>
</dbReference>
<feature type="repeat" description="PPR" evidence="3">
    <location>
        <begin position="833"/>
        <end position="867"/>
    </location>
</feature>
<dbReference type="GO" id="GO:0007005">
    <property type="term" value="P:mitochondrion organization"/>
    <property type="evidence" value="ECO:0007669"/>
    <property type="project" value="TreeGrafter"/>
</dbReference>
<keyword evidence="2" id="KW-0677">Repeat</keyword>
<evidence type="ECO:0000256" key="2">
    <source>
        <dbReference type="ARBA" id="ARBA00022737"/>
    </source>
</evidence>
<dbReference type="EMBL" id="AWWV01009725">
    <property type="protein sequence ID" value="OMO84457.1"/>
    <property type="molecule type" value="Genomic_DNA"/>
</dbReference>
<feature type="repeat" description="PPR" evidence="3">
    <location>
        <begin position="798"/>
        <end position="832"/>
    </location>
</feature>
<dbReference type="InterPro" id="IPR051114">
    <property type="entry name" value="Mito_RNA_Proc_CCM1"/>
</dbReference>
<organism evidence="4 5">
    <name type="scientific">Corchorus capsularis</name>
    <name type="common">Jute</name>
    <dbReference type="NCBI Taxonomy" id="210143"/>
    <lineage>
        <taxon>Eukaryota</taxon>
        <taxon>Viridiplantae</taxon>
        <taxon>Streptophyta</taxon>
        <taxon>Embryophyta</taxon>
        <taxon>Tracheophyta</taxon>
        <taxon>Spermatophyta</taxon>
        <taxon>Magnoliopsida</taxon>
        <taxon>eudicotyledons</taxon>
        <taxon>Gunneridae</taxon>
        <taxon>Pentapetalae</taxon>
        <taxon>rosids</taxon>
        <taxon>malvids</taxon>
        <taxon>Malvales</taxon>
        <taxon>Malvaceae</taxon>
        <taxon>Grewioideae</taxon>
        <taxon>Apeibeae</taxon>
        <taxon>Corchorus</taxon>
    </lineage>
</organism>
<dbReference type="GO" id="GO:0008318">
    <property type="term" value="F:protein prenyltransferase activity"/>
    <property type="evidence" value="ECO:0007669"/>
    <property type="project" value="InterPro"/>
</dbReference>
<evidence type="ECO:0000256" key="3">
    <source>
        <dbReference type="PROSITE-ProRule" id="PRU00708"/>
    </source>
</evidence>
<dbReference type="Gramene" id="OMO84457">
    <property type="protein sequence ID" value="OMO84457"/>
    <property type="gene ID" value="CCACVL1_10819"/>
</dbReference>
<protein>
    <submittedName>
        <fullName evidence="4">Protein prenyltransferase, alpha subunit</fullName>
    </submittedName>
</protein>
<dbReference type="GO" id="GO:0006396">
    <property type="term" value="P:RNA processing"/>
    <property type="evidence" value="ECO:0007669"/>
    <property type="project" value="TreeGrafter"/>
</dbReference>
<dbReference type="PANTHER" id="PTHR47934:SF6">
    <property type="entry name" value="MITOCHONDRIAL GROUP I INTRON SPLICING FACTOR CCM1-RELATED"/>
    <property type="match status" value="1"/>
</dbReference>
<dbReference type="PROSITE" id="PS51375">
    <property type="entry name" value="PPR"/>
    <property type="match status" value="11"/>
</dbReference>
<accession>A0A1R3IPG1</accession>
<feature type="repeat" description="PPR" evidence="3">
    <location>
        <begin position="728"/>
        <end position="762"/>
    </location>
</feature>
<dbReference type="PANTHER" id="PTHR47934">
    <property type="entry name" value="PENTATRICOPEPTIDE REPEAT-CONTAINING PROTEIN PET309, MITOCHONDRIAL"/>
    <property type="match status" value="1"/>
</dbReference>
<dbReference type="PROSITE" id="PS51147">
    <property type="entry name" value="PFTA"/>
    <property type="match status" value="2"/>
</dbReference>
<dbReference type="OMA" id="HRIDMAI"/>
<dbReference type="STRING" id="210143.A0A1R3IPG1"/>
<dbReference type="Pfam" id="PF01239">
    <property type="entry name" value="PPTA"/>
    <property type="match status" value="2"/>
</dbReference>
<dbReference type="GO" id="GO:0005739">
    <property type="term" value="C:mitochondrion"/>
    <property type="evidence" value="ECO:0007669"/>
    <property type="project" value="TreeGrafter"/>
</dbReference>
<dbReference type="SUPFAM" id="SSF48439">
    <property type="entry name" value="Protein prenylyltransferase"/>
    <property type="match status" value="1"/>
</dbReference>
<comment type="similarity">
    <text evidence="1">Belongs to the PPR family. P subfamily.</text>
</comment>
<comment type="caution">
    <text evidence="4">The sequence shown here is derived from an EMBL/GenBank/DDBJ whole genome shotgun (WGS) entry which is preliminary data.</text>
</comment>
<feature type="repeat" description="PPR" evidence="3">
    <location>
        <begin position="553"/>
        <end position="587"/>
    </location>
</feature>
<dbReference type="InterPro" id="IPR002088">
    <property type="entry name" value="Prenyl_trans_a"/>
</dbReference>
<feature type="repeat" description="PPR" evidence="3">
    <location>
        <begin position="763"/>
        <end position="797"/>
    </location>
</feature>
<keyword evidence="4" id="KW-0808">Transferase</keyword>
<dbReference type="Pfam" id="PF12854">
    <property type="entry name" value="PPR_1"/>
    <property type="match status" value="1"/>
</dbReference>
<dbReference type="NCBIfam" id="TIGR00756">
    <property type="entry name" value="PPR"/>
    <property type="match status" value="11"/>
</dbReference>
<gene>
    <name evidence="4" type="ORF">CCACVL1_10819</name>
</gene>
<dbReference type="InterPro" id="IPR002885">
    <property type="entry name" value="PPR_rpt"/>
</dbReference>
<dbReference type="OrthoDB" id="185373at2759"/>
<evidence type="ECO:0000256" key="1">
    <source>
        <dbReference type="ARBA" id="ARBA00007626"/>
    </source>
</evidence>
<feature type="repeat" description="PPR" evidence="3">
    <location>
        <begin position="483"/>
        <end position="517"/>
    </location>
</feature>
<reference evidence="4 5" key="1">
    <citation type="submission" date="2013-09" db="EMBL/GenBank/DDBJ databases">
        <title>Corchorus capsularis genome sequencing.</title>
        <authorList>
            <person name="Alam M."/>
            <person name="Haque M.S."/>
            <person name="Islam M.S."/>
            <person name="Emdad E.M."/>
            <person name="Islam M.M."/>
            <person name="Ahmed B."/>
            <person name="Halim A."/>
            <person name="Hossen Q.M.M."/>
            <person name="Hossain M.Z."/>
            <person name="Ahmed R."/>
            <person name="Khan M.M."/>
            <person name="Islam R."/>
            <person name="Rashid M.M."/>
            <person name="Khan S.A."/>
            <person name="Rahman M.S."/>
            <person name="Alam M."/>
        </authorList>
    </citation>
    <scope>NUCLEOTIDE SEQUENCE [LARGE SCALE GENOMIC DNA]</scope>
    <source>
        <strain evidence="5">cv. CVL-1</strain>
        <tissue evidence="4">Whole seedling</tissue>
    </source>
</reference>
<keyword evidence="5" id="KW-1185">Reference proteome</keyword>
<evidence type="ECO:0000313" key="4">
    <source>
        <dbReference type="EMBL" id="OMO84457.1"/>
    </source>
</evidence>
<feature type="repeat" description="PPR" evidence="3">
    <location>
        <begin position="588"/>
        <end position="622"/>
    </location>
</feature>
<feature type="repeat" description="PPR" evidence="3">
    <location>
        <begin position="623"/>
        <end position="657"/>
    </location>
</feature>
<dbReference type="InterPro" id="IPR011990">
    <property type="entry name" value="TPR-like_helical_dom_sf"/>
</dbReference>
<proteinExistence type="inferred from homology"/>
<dbReference type="AlphaFoldDB" id="A0A1R3IPG1"/>
<dbReference type="FunFam" id="1.25.40.10:FF:001568">
    <property type="entry name" value="Pentatricopeptide repeat-containing protein At1g09900"/>
    <property type="match status" value="1"/>
</dbReference>
<feature type="repeat" description="PPR" evidence="3">
    <location>
        <begin position="693"/>
        <end position="727"/>
    </location>
</feature>
<dbReference type="Pfam" id="PF13041">
    <property type="entry name" value="PPR_2"/>
    <property type="match status" value="5"/>
</dbReference>
<sequence>MSQSSWDGNKAMDLLNQLEAILESDPLIDEVGFIHPSQFVILSKEGGESSIASEDGVSGPTNTNFWNTDHKLGISTEVLLPLCKAAKSAFMDAMKQYKTLNSLMDNKHEEKNIVHGSSPCQSFESEVMKHSRALLLLSCDFGTAWNTRRLVISKKQHLAMFMDELLLSTLVLSYSPKSEQAWSHRRWVIKMIAGKCSTLHEIISKESELVEKIAERSKMNYRAWNHRCWLVSYMTRQQMLHELKRSRDWAGLHVADNSCFHYRRRLMLEISENSCCKQELQNSYDVQSYQVLKEELDWNEVLIKRYIGREALWLHRRFLSQCLIQHLTANVLGISSHSEQKTIMVNEISTFMNNELCLLNSCSTIQDMEFEDFQAQAMHSAFYILWLIKCPNKAWKWNVSQFFFVFKVFPKVMVAYLVEWEPLQTNPRGQYNEAFYFLECMVGKGYKPDVVLCTRMIKGFFNGRNVEKAIRVMEILEKYGEPDVFAYNALISGFCKINRLDFANRVLDRMRRRGISPDVVTYNIMIGSFCSRGKLDSAYKVMDQLLKDNCKPTVITYTILIEAHMLQGGITEAMKLLDEMVLRGLRPDMFTYNTIIRGMCKDGMLDKAFEFVRSLKARGCQLDVISYNNLLRALLNQGKWVEGEKLMTEMVSRGCEPNVVTYSILISSLCREGKVEEAVNVLKMMKDRGLKPDAYSYDPLISAFCKEGRLDLAIEFLDYMISDGCLPDIVNYNTVLATLCKNGKADQALEIFEKLTEVGCPPNASSYNTMFSALWSSGDKVKALQMISEMLSKRIGPDEITYNSLISCLCRDGMVDEAIELLVDMESSRFPPTVISYNIVLLGLCKVHRIQDAIEVLAAMVDKGCRPNETTYILLIEGIGFAGWRSEAMELTNALVRMEAISEDSFKRLSKNFPLLDVYKELSVSD</sequence>
<name>A0A1R3IPG1_COCAP</name>
<dbReference type="Gene3D" id="1.25.40.120">
    <property type="entry name" value="Protein prenylyltransferase"/>
    <property type="match status" value="1"/>
</dbReference>
<evidence type="ECO:0000313" key="5">
    <source>
        <dbReference type="Proteomes" id="UP000188268"/>
    </source>
</evidence>
<dbReference type="Gene3D" id="1.25.40.10">
    <property type="entry name" value="Tetratricopeptide repeat domain"/>
    <property type="match status" value="5"/>
</dbReference>
<dbReference type="Proteomes" id="UP000188268">
    <property type="component" value="Unassembled WGS sequence"/>
</dbReference>
<feature type="repeat" description="PPR" evidence="3">
    <location>
        <begin position="518"/>
        <end position="552"/>
    </location>
</feature>
<dbReference type="GO" id="GO:0003729">
    <property type="term" value="F:mRNA binding"/>
    <property type="evidence" value="ECO:0007669"/>
    <property type="project" value="TreeGrafter"/>
</dbReference>
<feature type="repeat" description="PPR" evidence="3">
    <location>
        <begin position="658"/>
        <end position="692"/>
    </location>
</feature>